<dbReference type="EMBL" id="CAEFZW010000014">
    <property type="protein sequence ID" value="CAB4257274.1"/>
    <property type="molecule type" value="Genomic_DNA"/>
</dbReference>
<organism evidence="1 2">
    <name type="scientific">Maudiozyma barnettii</name>
    <dbReference type="NCBI Taxonomy" id="61262"/>
    <lineage>
        <taxon>Eukaryota</taxon>
        <taxon>Fungi</taxon>
        <taxon>Dikarya</taxon>
        <taxon>Ascomycota</taxon>
        <taxon>Saccharomycotina</taxon>
        <taxon>Saccharomycetes</taxon>
        <taxon>Saccharomycetales</taxon>
        <taxon>Saccharomycetaceae</taxon>
        <taxon>Maudiozyma</taxon>
    </lineage>
</organism>
<dbReference type="Pfam" id="PF16836">
    <property type="entry name" value="PSY3"/>
    <property type="match status" value="1"/>
</dbReference>
<proteinExistence type="predicted"/>
<gene>
    <name evidence="1" type="ORF">KABA2_14S00462</name>
</gene>
<dbReference type="GO" id="GO:0097196">
    <property type="term" value="C:Shu complex"/>
    <property type="evidence" value="ECO:0007669"/>
    <property type="project" value="InterPro"/>
</dbReference>
<dbReference type="GO" id="GO:0005634">
    <property type="term" value="C:nucleus"/>
    <property type="evidence" value="ECO:0007669"/>
    <property type="project" value="InterPro"/>
</dbReference>
<dbReference type="InterPro" id="IPR031779">
    <property type="entry name" value="Psy3"/>
</dbReference>
<dbReference type="AlphaFoldDB" id="A0A8H2ZIT1"/>
<reference evidence="1 2" key="1">
    <citation type="submission" date="2020-05" db="EMBL/GenBank/DDBJ databases">
        <authorList>
            <person name="Casaregola S."/>
            <person name="Devillers H."/>
            <person name="Grondin C."/>
        </authorList>
    </citation>
    <scope>NUCLEOTIDE SEQUENCE [LARGE SCALE GENOMIC DNA]</scope>
    <source>
        <strain evidence="1 2">CLIB 1767</strain>
    </source>
</reference>
<protein>
    <submittedName>
        <fullName evidence="1">Similar to Saccharomyces cerevisiae YLR376C PSY3 Protein involved in a Rad51p-, Rad54p-dependent pathway for homologous recombination repair</fullName>
    </submittedName>
</protein>
<sequence>MEVLAHCKIYSLSQYYHPQEQLITIDPGITTTLTDSKTGRIRTLHLIEPDFKIHDFKRRLLKENITANGKVLIIDIVSAWKNTLLNDPLLLPNVWYANSEELFTLEGVICFLARINANPTNTLQRECSIDKNDCHQSNKKEENSLQGIIIDNLSYLHTDSTTDTKSLNILFKLIKNIQRTFGCWYVSTSLNNEFYQGIEHSFNSTNNTIMSNYVNDMDLVMVRDPSTKQVRQLNK</sequence>
<dbReference type="GO" id="GO:0000725">
    <property type="term" value="P:recombinational repair"/>
    <property type="evidence" value="ECO:0007669"/>
    <property type="project" value="InterPro"/>
</dbReference>
<comment type="caution">
    <text evidence="1">The sequence shown here is derived from an EMBL/GenBank/DDBJ whole genome shotgun (WGS) entry which is preliminary data.</text>
</comment>
<accession>A0A8H2ZIT1</accession>
<keyword evidence="2" id="KW-1185">Reference proteome</keyword>
<dbReference type="InterPro" id="IPR027417">
    <property type="entry name" value="P-loop_NTPase"/>
</dbReference>
<dbReference type="OrthoDB" id="4055611at2759"/>
<evidence type="ECO:0000313" key="1">
    <source>
        <dbReference type="EMBL" id="CAB4257274.1"/>
    </source>
</evidence>
<dbReference type="RefSeq" id="XP_041409118.1">
    <property type="nucleotide sequence ID" value="XM_041553184.1"/>
</dbReference>
<dbReference type="Proteomes" id="UP000644660">
    <property type="component" value="Unassembled WGS sequence"/>
</dbReference>
<dbReference type="GeneID" id="64860389"/>
<evidence type="ECO:0000313" key="2">
    <source>
        <dbReference type="Proteomes" id="UP000644660"/>
    </source>
</evidence>
<dbReference type="Gene3D" id="3.40.50.300">
    <property type="entry name" value="P-loop containing nucleotide triphosphate hydrolases"/>
    <property type="match status" value="1"/>
</dbReference>
<name>A0A8H2ZIT1_9SACH</name>